<dbReference type="SUPFAM" id="SSF47616">
    <property type="entry name" value="GST C-terminal domain-like"/>
    <property type="match status" value="1"/>
</dbReference>
<dbReference type="Gene3D" id="1.20.1050.10">
    <property type="match status" value="1"/>
</dbReference>
<dbReference type="InterPro" id="IPR050983">
    <property type="entry name" value="GST_Omega/HSP26"/>
</dbReference>
<keyword evidence="3" id="KW-1185">Reference proteome</keyword>
<keyword evidence="2" id="KW-0808">Transferase</keyword>
<dbReference type="SUPFAM" id="SSF52833">
    <property type="entry name" value="Thioredoxin-like"/>
    <property type="match status" value="1"/>
</dbReference>
<dbReference type="GO" id="GO:0016740">
    <property type="term" value="F:transferase activity"/>
    <property type="evidence" value="ECO:0007669"/>
    <property type="project" value="UniProtKB-KW"/>
</dbReference>
<reference evidence="2 3" key="1">
    <citation type="submission" date="2017-05" db="EMBL/GenBank/DDBJ databases">
        <title>Genome Sequence of Loktanella vestfoldensis Strain SMR4r Isolated from a Culture of the Diatom Skeletonema marinoi.</title>
        <authorList>
            <person name="Topel M."/>
            <person name="Pinder M.I.M."/>
            <person name="Johansson O.N."/>
            <person name="Kourtchenko O."/>
            <person name="Godhe A."/>
            <person name="Clarke A.K."/>
        </authorList>
    </citation>
    <scope>NUCLEOTIDE SEQUENCE [LARGE SCALE GENOMIC DNA]</scope>
    <source>
        <strain evidence="2 3">SMR4r</strain>
    </source>
</reference>
<dbReference type="KEGG" id="lvs:LOKVESSMR4R_03639"/>
<dbReference type="InterPro" id="IPR036249">
    <property type="entry name" value="Thioredoxin-like_sf"/>
</dbReference>
<dbReference type="CDD" id="cd03196">
    <property type="entry name" value="GST_C_5"/>
    <property type="match status" value="1"/>
</dbReference>
<dbReference type="PANTHER" id="PTHR43968">
    <property type="match status" value="1"/>
</dbReference>
<dbReference type="STRING" id="1122181.GCA_000382265_01094"/>
<dbReference type="InterPro" id="IPR004045">
    <property type="entry name" value="Glutathione_S-Trfase_N"/>
</dbReference>
<dbReference type="GO" id="GO:0005737">
    <property type="term" value="C:cytoplasm"/>
    <property type="evidence" value="ECO:0007669"/>
    <property type="project" value="TreeGrafter"/>
</dbReference>
<proteinExistence type="predicted"/>
<organism evidence="2 3">
    <name type="scientific">Yoonia vestfoldensis</name>
    <dbReference type="NCBI Taxonomy" id="245188"/>
    <lineage>
        <taxon>Bacteria</taxon>
        <taxon>Pseudomonadati</taxon>
        <taxon>Pseudomonadota</taxon>
        <taxon>Alphaproteobacteria</taxon>
        <taxon>Rhodobacterales</taxon>
        <taxon>Paracoccaceae</taxon>
        <taxon>Yoonia</taxon>
    </lineage>
</organism>
<dbReference type="PROSITE" id="PS50404">
    <property type="entry name" value="GST_NTER"/>
    <property type="match status" value="1"/>
</dbReference>
<dbReference type="Proteomes" id="UP000195273">
    <property type="component" value="Chromosome"/>
</dbReference>
<dbReference type="PANTHER" id="PTHR43968:SF6">
    <property type="entry name" value="GLUTATHIONE S-TRANSFERASE OMEGA"/>
    <property type="match status" value="1"/>
</dbReference>
<name>A0A1Y0EH15_9RHOB</name>
<protein>
    <submittedName>
        <fullName evidence="2">Glutathione S-transferase</fullName>
    </submittedName>
</protein>
<feature type="domain" description="GST N-terminal" evidence="1">
    <location>
        <begin position="3"/>
        <end position="81"/>
    </location>
</feature>
<sequence length="210" mass="23791">MQSRPILWTFRRCPFAMRARLAIHASGVQVDLREILLRAKPAAFLATSPKGTVPVIDTGESVIAESRDIMLWALAQNDPEGWLDMPQQGHDLIDLCDGPFKTALDHTKYAPRYPDLDMATERAKALDFLRDLDAQLRGSAFLFGARPRMADMAILPFLRQFAHIDLAWFAAQDMRDLARWLDDFKASARFAAVMQKYPPWQSGQDQVLFG</sequence>
<evidence type="ECO:0000313" key="2">
    <source>
        <dbReference type="EMBL" id="ARU02907.1"/>
    </source>
</evidence>
<dbReference type="Gene3D" id="3.40.30.10">
    <property type="entry name" value="Glutaredoxin"/>
    <property type="match status" value="1"/>
</dbReference>
<evidence type="ECO:0000313" key="3">
    <source>
        <dbReference type="Proteomes" id="UP000195273"/>
    </source>
</evidence>
<gene>
    <name evidence="2" type="ORF">LOKVESSMR4R_03639</name>
</gene>
<dbReference type="EMBL" id="CP021431">
    <property type="protein sequence ID" value="ARU02907.1"/>
    <property type="molecule type" value="Genomic_DNA"/>
</dbReference>
<dbReference type="OrthoDB" id="9813092at2"/>
<dbReference type="Pfam" id="PF13417">
    <property type="entry name" value="GST_N_3"/>
    <property type="match status" value="1"/>
</dbReference>
<dbReference type="RefSeq" id="WP_087213551.1">
    <property type="nucleotide sequence ID" value="NZ_CP021431.1"/>
</dbReference>
<dbReference type="Pfam" id="PF13410">
    <property type="entry name" value="GST_C_2"/>
    <property type="match status" value="1"/>
</dbReference>
<evidence type="ECO:0000259" key="1">
    <source>
        <dbReference type="PROSITE" id="PS50404"/>
    </source>
</evidence>
<dbReference type="AlphaFoldDB" id="A0A1Y0EH15"/>
<accession>A0A1Y0EH15</accession>
<dbReference type="InterPro" id="IPR036282">
    <property type="entry name" value="Glutathione-S-Trfase_C_sf"/>
</dbReference>